<evidence type="ECO:0000313" key="1">
    <source>
        <dbReference type="EMBL" id="RYR05437.1"/>
    </source>
</evidence>
<dbReference type="GO" id="GO:0016491">
    <property type="term" value="F:oxidoreductase activity"/>
    <property type="evidence" value="ECO:0007669"/>
    <property type="project" value="InterPro"/>
</dbReference>
<accession>A0A444YU33</accession>
<dbReference type="InterPro" id="IPR020471">
    <property type="entry name" value="AKR"/>
</dbReference>
<dbReference type="SUPFAM" id="SSF51430">
    <property type="entry name" value="NAD(P)-linked oxidoreductase"/>
    <property type="match status" value="2"/>
</dbReference>
<sequence>MLWTVNCSSKLHMLMVSLRWLYDQGVTFVMKSYNKARMTQNLDIFDFSRTNDDSNYLMIWLYDQDVTFVMKSYNKARIKQNLDIFDFSLTNDDYQKINHIKQERKLKNGSAAFDLPYLFDGEN</sequence>
<organism evidence="1 2">
    <name type="scientific">Arachis hypogaea</name>
    <name type="common">Peanut</name>
    <dbReference type="NCBI Taxonomy" id="3818"/>
    <lineage>
        <taxon>Eukaryota</taxon>
        <taxon>Viridiplantae</taxon>
        <taxon>Streptophyta</taxon>
        <taxon>Embryophyta</taxon>
        <taxon>Tracheophyta</taxon>
        <taxon>Spermatophyta</taxon>
        <taxon>Magnoliopsida</taxon>
        <taxon>eudicotyledons</taxon>
        <taxon>Gunneridae</taxon>
        <taxon>Pentapetalae</taxon>
        <taxon>rosids</taxon>
        <taxon>fabids</taxon>
        <taxon>Fabales</taxon>
        <taxon>Fabaceae</taxon>
        <taxon>Papilionoideae</taxon>
        <taxon>50 kb inversion clade</taxon>
        <taxon>dalbergioids sensu lato</taxon>
        <taxon>Dalbergieae</taxon>
        <taxon>Pterocarpus clade</taxon>
        <taxon>Arachis</taxon>
    </lineage>
</organism>
<dbReference type="Proteomes" id="UP000289738">
    <property type="component" value="Chromosome B06"/>
</dbReference>
<dbReference type="InterPro" id="IPR036812">
    <property type="entry name" value="NAD(P)_OxRdtase_dom_sf"/>
</dbReference>
<name>A0A444YU33_ARAHY</name>
<proteinExistence type="predicted"/>
<dbReference type="AlphaFoldDB" id="A0A444YU33"/>
<keyword evidence="2" id="KW-1185">Reference proteome</keyword>
<evidence type="ECO:0000313" key="2">
    <source>
        <dbReference type="Proteomes" id="UP000289738"/>
    </source>
</evidence>
<reference evidence="1 2" key="1">
    <citation type="submission" date="2019-01" db="EMBL/GenBank/DDBJ databases">
        <title>Sequencing of cultivated peanut Arachis hypogaea provides insights into genome evolution and oil improvement.</title>
        <authorList>
            <person name="Chen X."/>
        </authorList>
    </citation>
    <scope>NUCLEOTIDE SEQUENCE [LARGE SCALE GENOMIC DNA]</scope>
    <source>
        <strain evidence="2">cv. Fuhuasheng</strain>
        <tissue evidence="1">Leaves</tissue>
    </source>
</reference>
<dbReference type="Gene3D" id="3.20.20.100">
    <property type="entry name" value="NADP-dependent oxidoreductase domain"/>
    <property type="match status" value="2"/>
</dbReference>
<dbReference type="PANTHER" id="PTHR11732">
    <property type="entry name" value="ALDO/KETO REDUCTASE"/>
    <property type="match status" value="1"/>
</dbReference>
<protein>
    <recommendedName>
        <fullName evidence="3">NADP-dependent oxidoreductase domain-containing protein</fullName>
    </recommendedName>
</protein>
<dbReference type="STRING" id="3818.A0A444YU33"/>
<gene>
    <name evidence="1" type="ORF">Ahy_B06g085308</name>
</gene>
<evidence type="ECO:0008006" key="3">
    <source>
        <dbReference type="Google" id="ProtNLM"/>
    </source>
</evidence>
<dbReference type="EMBL" id="SDMP01000016">
    <property type="protein sequence ID" value="RYR05437.1"/>
    <property type="molecule type" value="Genomic_DNA"/>
</dbReference>
<comment type="caution">
    <text evidence="1">The sequence shown here is derived from an EMBL/GenBank/DDBJ whole genome shotgun (WGS) entry which is preliminary data.</text>
</comment>